<dbReference type="InterPro" id="IPR012677">
    <property type="entry name" value="Nucleotide-bd_a/b_plait_sf"/>
</dbReference>
<dbReference type="Gene3D" id="3.30.70.330">
    <property type="match status" value="1"/>
</dbReference>
<dbReference type="InterPro" id="IPR035979">
    <property type="entry name" value="RBD_domain_sf"/>
</dbReference>
<gene>
    <name evidence="2" type="ORF">PIB30_034038</name>
</gene>
<dbReference type="Pfam" id="PF04059">
    <property type="entry name" value="RRM_2"/>
    <property type="match status" value="1"/>
</dbReference>
<comment type="caution">
    <text evidence="2">The sequence shown here is derived from an EMBL/GenBank/DDBJ whole genome shotgun (WGS) entry which is preliminary data.</text>
</comment>
<keyword evidence="3" id="KW-1185">Reference proteome</keyword>
<sequence>MASHALNPNAQPFYYSNVSRTTPFSHHHIYHPFAYAASGFGFYDPYKGRVRKRGVPLMSGFAKPTTTMKGNMKKKRLEWRRVRDPDADNKENHKVEKKILEDNGGSARRRPQIPFPATLEEAQAKGITTVMVRNIPNQLTLQEFLGVLDDHCVKVNKGVEPADWSKYDFVYLPMDYWKDAYEGRSSNLGYAFVNFTSPNAAFQFYELFNGLTWNVTSNNKICDINVAQYQGKESLKQKFHSKRFVCLSSHFRPLEFSEARDGSNLKQSLSNFVGIYVHGFPRRKAHE</sequence>
<protein>
    <recommendedName>
        <fullName evidence="1">Mei2-like C-terminal RNA recognition motif domain-containing protein</fullName>
    </recommendedName>
</protein>
<name>A0ABU6XDI0_9FABA</name>
<feature type="domain" description="Mei2-like C-terminal RNA recognition motif" evidence="1">
    <location>
        <begin position="128"/>
        <end position="239"/>
    </location>
</feature>
<reference evidence="2 3" key="1">
    <citation type="journal article" date="2023" name="Plants (Basel)">
        <title>Bridging the Gap: Combining Genomics and Transcriptomics Approaches to Understand Stylosanthes scabra, an Orphan Legume from the Brazilian Caatinga.</title>
        <authorList>
            <person name="Ferreira-Neto J.R.C."/>
            <person name="da Silva M.D."/>
            <person name="Binneck E."/>
            <person name="de Melo N.F."/>
            <person name="da Silva R.H."/>
            <person name="de Melo A.L.T.M."/>
            <person name="Pandolfi V."/>
            <person name="Bustamante F.O."/>
            <person name="Brasileiro-Vidal A.C."/>
            <person name="Benko-Iseppon A.M."/>
        </authorList>
    </citation>
    <scope>NUCLEOTIDE SEQUENCE [LARGE SCALE GENOMIC DNA]</scope>
    <source>
        <tissue evidence="2">Leaves</tissue>
    </source>
</reference>
<dbReference type="EMBL" id="JASCZI010211605">
    <property type="protein sequence ID" value="MED6195013.1"/>
    <property type="molecule type" value="Genomic_DNA"/>
</dbReference>
<dbReference type="Proteomes" id="UP001341840">
    <property type="component" value="Unassembled WGS sequence"/>
</dbReference>
<evidence type="ECO:0000259" key="1">
    <source>
        <dbReference type="Pfam" id="PF04059"/>
    </source>
</evidence>
<dbReference type="SUPFAM" id="SSF54928">
    <property type="entry name" value="RNA-binding domain, RBD"/>
    <property type="match status" value="1"/>
</dbReference>
<organism evidence="2 3">
    <name type="scientific">Stylosanthes scabra</name>
    <dbReference type="NCBI Taxonomy" id="79078"/>
    <lineage>
        <taxon>Eukaryota</taxon>
        <taxon>Viridiplantae</taxon>
        <taxon>Streptophyta</taxon>
        <taxon>Embryophyta</taxon>
        <taxon>Tracheophyta</taxon>
        <taxon>Spermatophyta</taxon>
        <taxon>Magnoliopsida</taxon>
        <taxon>eudicotyledons</taxon>
        <taxon>Gunneridae</taxon>
        <taxon>Pentapetalae</taxon>
        <taxon>rosids</taxon>
        <taxon>fabids</taxon>
        <taxon>Fabales</taxon>
        <taxon>Fabaceae</taxon>
        <taxon>Papilionoideae</taxon>
        <taxon>50 kb inversion clade</taxon>
        <taxon>dalbergioids sensu lato</taxon>
        <taxon>Dalbergieae</taxon>
        <taxon>Pterocarpus clade</taxon>
        <taxon>Stylosanthes</taxon>
    </lineage>
</organism>
<evidence type="ECO:0000313" key="2">
    <source>
        <dbReference type="EMBL" id="MED6195013.1"/>
    </source>
</evidence>
<proteinExistence type="predicted"/>
<accession>A0ABU6XDI0</accession>
<dbReference type="InterPro" id="IPR007201">
    <property type="entry name" value="Mei2-like_Rrm_C"/>
</dbReference>
<evidence type="ECO:0000313" key="3">
    <source>
        <dbReference type="Proteomes" id="UP001341840"/>
    </source>
</evidence>